<sequence>MSAGLAVSIGAGAADTFTNNPATVTASPEDPCLLNHTCGEEDPGAVEEMIAYCKIQREQGALWTPECARFYEPQP</sequence>
<gene>
    <name evidence="1" type="ORF">A5635_02010</name>
</gene>
<name>A0A1A3NG19_MYCAS</name>
<dbReference type="Proteomes" id="UP000093819">
    <property type="component" value="Unassembled WGS sequence"/>
</dbReference>
<accession>A0A1A3NG19</accession>
<dbReference type="EMBL" id="LZLR01000135">
    <property type="protein sequence ID" value="OBK20280.1"/>
    <property type="molecule type" value="Genomic_DNA"/>
</dbReference>
<evidence type="ECO:0000313" key="1">
    <source>
        <dbReference type="EMBL" id="OBK20280.1"/>
    </source>
</evidence>
<reference evidence="1 2" key="1">
    <citation type="submission" date="2016-06" db="EMBL/GenBank/DDBJ databases">
        <authorList>
            <person name="Kjaerup R.B."/>
            <person name="Dalgaard T.S."/>
            <person name="Juul-Madsen H.R."/>
        </authorList>
    </citation>
    <scope>NUCLEOTIDE SEQUENCE [LARGE SCALE GENOMIC DNA]</scope>
    <source>
        <strain evidence="1 2">1245335.1</strain>
    </source>
</reference>
<comment type="caution">
    <text evidence="1">The sequence shown here is derived from an EMBL/GenBank/DDBJ whole genome shotgun (WGS) entry which is preliminary data.</text>
</comment>
<proteinExistence type="predicted"/>
<organism evidence="1 2">
    <name type="scientific">Mycobacterium asiaticum</name>
    <dbReference type="NCBI Taxonomy" id="1790"/>
    <lineage>
        <taxon>Bacteria</taxon>
        <taxon>Bacillati</taxon>
        <taxon>Actinomycetota</taxon>
        <taxon>Actinomycetes</taxon>
        <taxon>Mycobacteriales</taxon>
        <taxon>Mycobacteriaceae</taxon>
        <taxon>Mycobacterium</taxon>
    </lineage>
</organism>
<evidence type="ECO:0000313" key="2">
    <source>
        <dbReference type="Proteomes" id="UP000093819"/>
    </source>
</evidence>
<dbReference type="AlphaFoldDB" id="A0A1A3NG19"/>
<protein>
    <submittedName>
        <fullName evidence="1">Uncharacterized protein</fullName>
    </submittedName>
</protein>